<dbReference type="AlphaFoldDB" id="A0A1K1M955"/>
<proteinExistence type="predicted"/>
<gene>
    <name evidence="1" type="ORF">SAMN02927921_00486</name>
</gene>
<dbReference type="OrthoDB" id="1121874at2"/>
<dbReference type="Proteomes" id="UP000182248">
    <property type="component" value="Unassembled WGS sequence"/>
</dbReference>
<protein>
    <recommendedName>
        <fullName evidence="3">SnoaL-like domain-containing protein</fullName>
    </recommendedName>
</protein>
<keyword evidence="2" id="KW-1185">Reference proteome</keyword>
<accession>A0A1K1M955</accession>
<name>A0A1K1M955_9FLAO</name>
<dbReference type="RefSeq" id="WP_072315776.1">
    <property type="nucleotide sequence ID" value="NZ_FPJE01000002.1"/>
</dbReference>
<evidence type="ECO:0000313" key="1">
    <source>
        <dbReference type="EMBL" id="SFW19639.1"/>
    </source>
</evidence>
<evidence type="ECO:0000313" key="2">
    <source>
        <dbReference type="Proteomes" id="UP000182248"/>
    </source>
</evidence>
<dbReference type="EMBL" id="FPJE01000002">
    <property type="protein sequence ID" value="SFW19639.1"/>
    <property type="molecule type" value="Genomic_DNA"/>
</dbReference>
<evidence type="ECO:0008006" key="3">
    <source>
        <dbReference type="Google" id="ProtNLM"/>
    </source>
</evidence>
<reference evidence="1 2" key="1">
    <citation type="submission" date="2016-11" db="EMBL/GenBank/DDBJ databases">
        <authorList>
            <person name="Jaros S."/>
            <person name="Januszkiewicz K."/>
            <person name="Wedrychowicz H."/>
        </authorList>
    </citation>
    <scope>NUCLEOTIDE SEQUENCE [LARGE SCALE GENOMIC DNA]</scope>
    <source>
        <strain evidence="1 2">CGMCC 1.12145</strain>
    </source>
</reference>
<sequence length="189" mass="22227">MRTIFFICILLCIAGCTEKRNAKSGHVTAYYEGFKNSDYNRIKSTISDSLTIIEGDYIMAFTPEGYYDHFKWDSVFKPVYTLIDLKNEQEHVVATVTVHSLRFEFLKNNPLTCRHRFHFESGKISKIETLDCEDVNWELWQKERDALVNWVKLNHPELDGFINDLSMEGAIDYLHAITWYKKRKVNVTE</sequence>
<organism evidence="1 2">
    <name type="scientific">Sinomicrobium oceani</name>
    <dbReference type="NCBI Taxonomy" id="1150368"/>
    <lineage>
        <taxon>Bacteria</taxon>
        <taxon>Pseudomonadati</taxon>
        <taxon>Bacteroidota</taxon>
        <taxon>Flavobacteriia</taxon>
        <taxon>Flavobacteriales</taxon>
        <taxon>Flavobacteriaceae</taxon>
        <taxon>Sinomicrobium</taxon>
    </lineage>
</organism>